<dbReference type="PRINTS" id="PR00837">
    <property type="entry name" value="V5TPXLIKE"/>
</dbReference>
<evidence type="ECO:0000313" key="3">
    <source>
        <dbReference type="EMBL" id="NDV33473.1"/>
    </source>
</evidence>
<dbReference type="InterPro" id="IPR018244">
    <property type="entry name" value="Allrgn_V5/Tpx1_CS"/>
</dbReference>
<dbReference type="AlphaFoldDB" id="A0A6B2L8U4"/>
<dbReference type="Pfam" id="PF00188">
    <property type="entry name" value="CAP"/>
    <property type="match status" value="1"/>
</dbReference>
<dbReference type="InterPro" id="IPR035940">
    <property type="entry name" value="CAP_sf"/>
</dbReference>
<feature type="domain" description="SCP" evidence="2">
    <location>
        <begin position="1"/>
        <end position="129"/>
    </location>
</feature>
<dbReference type="InterPro" id="IPR001283">
    <property type="entry name" value="CRISP-related"/>
</dbReference>
<evidence type="ECO:0000259" key="2">
    <source>
        <dbReference type="SMART" id="SM00198"/>
    </source>
</evidence>
<dbReference type="Gene3D" id="3.40.33.10">
    <property type="entry name" value="CAP"/>
    <property type="match status" value="1"/>
</dbReference>
<keyword evidence="1" id="KW-0812">Transmembrane</keyword>
<sequence>MLNHANDRRSTTASYGTNPSAANMQIVQWDYGLEREAQAWSDLCQFKHGGSSGGQNLAQGYGYTVVQLIDNWWKEYSLYDWSAPGFAAATGHFTQMAWATSNRIGCGISSCPPNTLITCNYLSAGNLGSMAPYVSGRPCSNCPITHPYCVNNLCSPGPADGDSFGSMVIPFSNGSCPNPASASLVVSITGATVASSTVPYVYVAVSLSSQIHYTPTVRSKTPTFTSSFTFYCVPPTATLTFFLLGCSGTACPSSNYLRNTTLYGKLTFPDWTAGSDPTNFTVVGSTEGYIQASFVATVGHSPNYTPRLSVGLLVLLVVCFLLFEFITDQ</sequence>
<proteinExistence type="predicted"/>
<dbReference type="EMBL" id="GIBP01004504">
    <property type="protein sequence ID" value="NDV33473.1"/>
    <property type="molecule type" value="Transcribed_RNA"/>
</dbReference>
<keyword evidence="1" id="KW-1133">Transmembrane helix</keyword>
<dbReference type="PROSITE" id="PS01009">
    <property type="entry name" value="CRISP_1"/>
    <property type="match status" value="1"/>
</dbReference>
<feature type="transmembrane region" description="Helical" evidence="1">
    <location>
        <begin position="308"/>
        <end position="326"/>
    </location>
</feature>
<organism evidence="3">
    <name type="scientific">Arcella intermedia</name>
    <dbReference type="NCBI Taxonomy" id="1963864"/>
    <lineage>
        <taxon>Eukaryota</taxon>
        <taxon>Amoebozoa</taxon>
        <taxon>Tubulinea</taxon>
        <taxon>Elardia</taxon>
        <taxon>Arcellinida</taxon>
        <taxon>Sphaerothecina</taxon>
        <taxon>Arcellidae</taxon>
        <taxon>Arcella</taxon>
    </lineage>
</organism>
<dbReference type="SMART" id="SM00198">
    <property type="entry name" value="SCP"/>
    <property type="match status" value="1"/>
</dbReference>
<dbReference type="InterPro" id="IPR014044">
    <property type="entry name" value="CAP_dom"/>
</dbReference>
<dbReference type="SUPFAM" id="SSF55797">
    <property type="entry name" value="PR-1-like"/>
    <property type="match status" value="1"/>
</dbReference>
<accession>A0A6B2L8U4</accession>
<evidence type="ECO:0000256" key="1">
    <source>
        <dbReference type="SAM" id="Phobius"/>
    </source>
</evidence>
<protein>
    <recommendedName>
        <fullName evidence="2">SCP domain-containing protein</fullName>
    </recommendedName>
</protein>
<reference evidence="3" key="1">
    <citation type="journal article" date="2020" name="J. Eukaryot. Microbiol.">
        <title>De novo Sequencing, Assembly and Annotation of the Transcriptome for the Free-Living Testate Amoeba Arcella intermedia.</title>
        <authorList>
            <person name="Ribeiro G.M."/>
            <person name="Porfirio-Sousa A.L."/>
            <person name="Maurer-Alcala X.X."/>
            <person name="Katz L.A."/>
            <person name="Lahr D.J.G."/>
        </authorList>
    </citation>
    <scope>NUCLEOTIDE SEQUENCE</scope>
</reference>
<name>A0A6B2L8U4_9EUKA</name>
<dbReference type="GO" id="GO:0005576">
    <property type="term" value="C:extracellular region"/>
    <property type="evidence" value="ECO:0007669"/>
    <property type="project" value="InterPro"/>
</dbReference>
<keyword evidence="1" id="KW-0472">Membrane</keyword>
<dbReference type="PANTHER" id="PTHR10334">
    <property type="entry name" value="CYSTEINE-RICH SECRETORY PROTEIN-RELATED"/>
    <property type="match status" value="1"/>
</dbReference>
<dbReference type="CDD" id="cd05380">
    <property type="entry name" value="CAP_euk"/>
    <property type="match status" value="1"/>
</dbReference>